<dbReference type="AlphaFoldDB" id="A0AAN9U161"/>
<sequence>MELPPPKDMITECYQKVKDSARPKVFVNYPDRVFHLKPQFRNASPGKDWEATFLWHKVSVPHMKAEYLDPFPLPGLDLPADAFPPDLYAQRDYLEACSPSDEKACLRWVKDVLTHVETEAEFRERTAPRYVRTRHSGCDIRAEAIGALYNYAESGSEDAEWLLDELVQRDKLREELQHWIRFRDHQGVPNGLGFRPAHDTLYLDNMFLQDYIERIGGRPGHASEYKVPLVSFLMLDGRDRANMSRLAVSVEPFLAPGEEEEEHNLSVLCHGIVKSFPNITHLRLVVSTGVIDRPRSHAWDLETRHVAGFHNLDVLVGAEIQANGGSSYLAAPAGGGGGADDDPGRWPGGRTMIVEYGLETGLILDPAGRHAPGARPPLVDAVAAEMAWQRYAALMQKKARRGVARRAAASKLSGTPTRLPRPVSDPFWNGLARPRRYSAPGDGSPVRMTRAEFAARMARREFERRRDERLGRNRDLYPSPSLSSIELYDIIPDGDWQLTVEPVVMVYYRDAFDRAVACGWREIGHCVDMDKVEWIRHVKAYI</sequence>
<gene>
    <name evidence="1" type="ORF">SLS53_006994</name>
</gene>
<name>A0AAN9U161_9PEZI</name>
<dbReference type="Proteomes" id="UP001320245">
    <property type="component" value="Unassembled WGS sequence"/>
</dbReference>
<protein>
    <submittedName>
        <fullName evidence="1">Uncharacterized protein</fullName>
    </submittedName>
</protein>
<evidence type="ECO:0000313" key="2">
    <source>
        <dbReference type="Proteomes" id="UP001320245"/>
    </source>
</evidence>
<keyword evidence="2" id="KW-1185">Reference proteome</keyword>
<comment type="caution">
    <text evidence="1">The sequence shown here is derived from an EMBL/GenBank/DDBJ whole genome shotgun (WGS) entry which is preliminary data.</text>
</comment>
<proteinExistence type="predicted"/>
<evidence type="ECO:0000313" key="1">
    <source>
        <dbReference type="EMBL" id="KAK7736562.1"/>
    </source>
</evidence>
<accession>A0AAN9U161</accession>
<dbReference type="EMBL" id="JAJSPL020000033">
    <property type="protein sequence ID" value="KAK7736562.1"/>
    <property type="molecule type" value="Genomic_DNA"/>
</dbReference>
<organism evidence="1 2">
    <name type="scientific">Cytospora paraplurivora</name>
    <dbReference type="NCBI Taxonomy" id="2898453"/>
    <lineage>
        <taxon>Eukaryota</taxon>
        <taxon>Fungi</taxon>
        <taxon>Dikarya</taxon>
        <taxon>Ascomycota</taxon>
        <taxon>Pezizomycotina</taxon>
        <taxon>Sordariomycetes</taxon>
        <taxon>Sordariomycetidae</taxon>
        <taxon>Diaporthales</taxon>
        <taxon>Cytosporaceae</taxon>
        <taxon>Cytospora</taxon>
    </lineage>
</organism>
<reference evidence="1 2" key="1">
    <citation type="journal article" date="2023" name="PLoS ONE">
        <title>Cytospora paraplurivora sp. nov. isolated from orchards with fruit tree decline syndrome in Ontario, Canada.</title>
        <authorList>
            <person name="Ilyukhin E."/>
            <person name="Nguyen H.D.T."/>
            <person name="Castle A.J."/>
            <person name="Ellouze W."/>
        </authorList>
    </citation>
    <scope>NUCLEOTIDE SEQUENCE [LARGE SCALE GENOMIC DNA]</scope>
    <source>
        <strain evidence="1 2">FDS-564</strain>
    </source>
</reference>